<dbReference type="Proteomes" id="UP000295645">
    <property type="component" value="Unassembled WGS sequence"/>
</dbReference>
<evidence type="ECO:0000313" key="3">
    <source>
        <dbReference type="Proteomes" id="UP000295645"/>
    </source>
</evidence>
<feature type="transmembrane region" description="Helical" evidence="1">
    <location>
        <begin position="47"/>
        <end position="69"/>
    </location>
</feature>
<keyword evidence="3" id="KW-1185">Reference proteome</keyword>
<proteinExistence type="predicted"/>
<keyword evidence="1" id="KW-0812">Transmembrane</keyword>
<protein>
    <submittedName>
        <fullName evidence="2">Uncharacterized protein</fullName>
    </submittedName>
</protein>
<keyword evidence="1" id="KW-0472">Membrane</keyword>
<evidence type="ECO:0000313" key="2">
    <source>
        <dbReference type="EMBL" id="TCV97222.1"/>
    </source>
</evidence>
<comment type="caution">
    <text evidence="2">The sequence shown here is derived from an EMBL/GenBank/DDBJ whole genome shotgun (WGS) entry which is preliminary data.</text>
</comment>
<accession>A0A4R3YXF3</accession>
<dbReference type="EMBL" id="SMCS01000001">
    <property type="protein sequence ID" value="TCV97222.1"/>
    <property type="molecule type" value="Genomic_DNA"/>
</dbReference>
<gene>
    <name evidence="2" type="ORF">EC912_101217</name>
</gene>
<evidence type="ECO:0000256" key="1">
    <source>
        <dbReference type="SAM" id="Phobius"/>
    </source>
</evidence>
<sequence>MAHLERTATKPQVRRDKILVLLRASSFRALFHGFELLNSFWVTALAIYNLAFLASAAIIKGASFSLIFARSASSKDRASP</sequence>
<reference evidence="2 3" key="1">
    <citation type="submission" date="2019-03" db="EMBL/GenBank/DDBJ databases">
        <title>Above-ground endophytic microbial communities from plants in different locations in the United States.</title>
        <authorList>
            <person name="Frank C."/>
        </authorList>
    </citation>
    <scope>NUCLEOTIDE SEQUENCE [LARGE SCALE GENOMIC DNA]</scope>
    <source>
        <strain evidence="2 3">LP_13_YM</strain>
    </source>
</reference>
<name>A0A4R3YXF3_9GAMM</name>
<organism evidence="2 3">
    <name type="scientific">Luteibacter rhizovicinus</name>
    <dbReference type="NCBI Taxonomy" id="242606"/>
    <lineage>
        <taxon>Bacteria</taxon>
        <taxon>Pseudomonadati</taxon>
        <taxon>Pseudomonadota</taxon>
        <taxon>Gammaproteobacteria</taxon>
        <taxon>Lysobacterales</taxon>
        <taxon>Rhodanobacteraceae</taxon>
        <taxon>Luteibacter</taxon>
    </lineage>
</organism>
<keyword evidence="1" id="KW-1133">Transmembrane helix</keyword>
<dbReference type="AlphaFoldDB" id="A0A4R3YXF3"/>